<feature type="transmembrane region" description="Helical" evidence="6">
    <location>
        <begin position="183"/>
        <end position="214"/>
    </location>
</feature>
<gene>
    <name evidence="7" type="ordered locus">Mbur_1406</name>
</gene>
<evidence type="ECO:0000313" key="8">
    <source>
        <dbReference type="Proteomes" id="UP000001979"/>
    </source>
</evidence>
<keyword evidence="8" id="KW-1185">Reference proteome</keyword>
<feature type="transmembrane region" description="Helical" evidence="6">
    <location>
        <begin position="288"/>
        <end position="312"/>
    </location>
</feature>
<comment type="subcellular location">
    <subcellularLocation>
        <location evidence="1">Cell membrane</location>
        <topology evidence="1">Multi-pass membrane protein</topology>
    </subcellularLocation>
</comment>
<dbReference type="PANTHER" id="PTHR30213:SF1">
    <property type="entry name" value="INNER MEMBRANE PROTEIN YHJD"/>
    <property type="match status" value="1"/>
</dbReference>
<keyword evidence="3 6" id="KW-0812">Transmembrane</keyword>
<keyword evidence="2" id="KW-1003">Cell membrane</keyword>
<dbReference type="PIRSF" id="PIRSF035875">
    <property type="entry name" value="RNase_BN"/>
    <property type="match status" value="1"/>
</dbReference>
<evidence type="ECO:0000256" key="6">
    <source>
        <dbReference type="SAM" id="Phobius"/>
    </source>
</evidence>
<feature type="transmembrane region" description="Helical" evidence="6">
    <location>
        <begin position="220"/>
        <end position="241"/>
    </location>
</feature>
<dbReference type="AlphaFoldDB" id="Q12W56"/>
<dbReference type="STRING" id="259564.Mbur_1406"/>
<dbReference type="EMBL" id="CP000300">
    <property type="protein sequence ID" value="ABE52320.1"/>
    <property type="molecule type" value="Genomic_DNA"/>
</dbReference>
<sequence>MRFGLNTFCPERLWDKNKYKHRSFFNPENKSYQKLIVAISSLLFMGKLKDVALQTIKRWIADDGTSFSAALSFYLILSLPSLLLFSSSLGGMFLKVELLQATIIDYISPFADEEIINSFNLLFHQLPETSSLTFGLIISFLLFLWSAGNIFLQFQKTIDHMWGVLDSKKGWSQRLFKKRISSFVAVFIFSLLLIISILAEIFLVVISNMLTIIHPLPLELMQYISSIVTFFVLIFFFIYLYMALPDKKVKIKYIGIGSFLTVFFITLGKHLFSLYISYSNFTTVYTKIGAFLAIFLWMYYSSIIVTLMAEFIKIYSDLEQ</sequence>
<evidence type="ECO:0000256" key="3">
    <source>
        <dbReference type="ARBA" id="ARBA00022692"/>
    </source>
</evidence>
<protein>
    <submittedName>
        <fullName evidence="7">Ribonuclease BN</fullName>
    </submittedName>
</protein>
<dbReference type="KEGG" id="mbu:Mbur_1406"/>
<keyword evidence="5 6" id="KW-0472">Membrane</keyword>
<name>Q12W56_METBU</name>
<evidence type="ECO:0000256" key="5">
    <source>
        <dbReference type="ARBA" id="ARBA00023136"/>
    </source>
</evidence>
<accession>Q12W56</accession>
<dbReference type="InterPro" id="IPR017039">
    <property type="entry name" value="Virul_fac_BrkB"/>
</dbReference>
<evidence type="ECO:0000313" key="7">
    <source>
        <dbReference type="EMBL" id="ABE52320.1"/>
    </source>
</evidence>
<evidence type="ECO:0000256" key="1">
    <source>
        <dbReference type="ARBA" id="ARBA00004651"/>
    </source>
</evidence>
<proteinExistence type="predicted"/>
<dbReference type="GO" id="GO:0005886">
    <property type="term" value="C:plasma membrane"/>
    <property type="evidence" value="ECO:0007669"/>
    <property type="project" value="UniProtKB-SubCell"/>
</dbReference>
<organism evidence="7 8">
    <name type="scientific">Methanococcoides burtonii (strain DSM 6242 / NBRC 107633 / OCM 468 / ACE-M)</name>
    <dbReference type="NCBI Taxonomy" id="259564"/>
    <lineage>
        <taxon>Archaea</taxon>
        <taxon>Methanobacteriati</taxon>
        <taxon>Methanobacteriota</taxon>
        <taxon>Stenosarchaea group</taxon>
        <taxon>Methanomicrobia</taxon>
        <taxon>Methanosarcinales</taxon>
        <taxon>Methanosarcinaceae</taxon>
        <taxon>Methanococcoides</taxon>
    </lineage>
</organism>
<dbReference type="Proteomes" id="UP000001979">
    <property type="component" value="Chromosome"/>
</dbReference>
<feature type="transmembrane region" description="Helical" evidence="6">
    <location>
        <begin position="132"/>
        <end position="152"/>
    </location>
</feature>
<dbReference type="Pfam" id="PF03631">
    <property type="entry name" value="Virul_fac_BrkB"/>
    <property type="match status" value="1"/>
</dbReference>
<feature type="transmembrane region" description="Helical" evidence="6">
    <location>
        <begin position="253"/>
        <end position="276"/>
    </location>
</feature>
<keyword evidence="4 6" id="KW-1133">Transmembrane helix</keyword>
<dbReference type="HOGENOM" id="CLU_045539_5_0_2"/>
<feature type="transmembrane region" description="Helical" evidence="6">
    <location>
        <begin position="69"/>
        <end position="89"/>
    </location>
</feature>
<reference evidence="8" key="1">
    <citation type="journal article" date="2009" name="ISME J.">
        <title>The genome sequence of the psychrophilic archaeon, Methanococcoides burtonii: the role of genome evolution in cold adaptation.</title>
        <authorList>
            <person name="Allen M.A."/>
            <person name="Lauro F.M."/>
            <person name="Williams T.J."/>
            <person name="Burg D."/>
            <person name="Siddiqui K.S."/>
            <person name="De Francisci D."/>
            <person name="Chong K.W."/>
            <person name="Pilak O."/>
            <person name="Chew H.H."/>
            <person name="De Maere M.Z."/>
            <person name="Ting L."/>
            <person name="Katrib M."/>
            <person name="Ng C."/>
            <person name="Sowers K.R."/>
            <person name="Galperin M.Y."/>
            <person name="Anderson I.J."/>
            <person name="Ivanova N."/>
            <person name="Dalin E."/>
            <person name="Martinez M."/>
            <person name="Lapidus A."/>
            <person name="Hauser L."/>
            <person name="Land M."/>
            <person name="Thomas T."/>
            <person name="Cavicchioli R."/>
        </authorList>
    </citation>
    <scope>NUCLEOTIDE SEQUENCE [LARGE SCALE GENOMIC DNA]</scope>
    <source>
        <strain evidence="8">DSM 6242 / NBRC 107633 / OCM 468 / ACE-M</strain>
    </source>
</reference>
<dbReference type="PANTHER" id="PTHR30213">
    <property type="entry name" value="INNER MEMBRANE PROTEIN YHJD"/>
    <property type="match status" value="1"/>
</dbReference>
<evidence type="ECO:0000256" key="4">
    <source>
        <dbReference type="ARBA" id="ARBA00022989"/>
    </source>
</evidence>
<evidence type="ECO:0000256" key="2">
    <source>
        <dbReference type="ARBA" id="ARBA00022475"/>
    </source>
</evidence>